<name>A0A5C6F9H0_9BACT</name>
<dbReference type="Gene3D" id="3.60.40.10">
    <property type="entry name" value="PPM-type phosphatase domain"/>
    <property type="match status" value="1"/>
</dbReference>
<dbReference type="EMBL" id="SJPX01000001">
    <property type="protein sequence ID" value="TWU57200.1"/>
    <property type="molecule type" value="Genomic_DNA"/>
</dbReference>
<accession>A0A5C6F9H0</accession>
<proteinExistence type="predicted"/>
<evidence type="ECO:0000259" key="1">
    <source>
        <dbReference type="PROSITE" id="PS51746"/>
    </source>
</evidence>
<dbReference type="SMART" id="SM00331">
    <property type="entry name" value="PP2C_SIG"/>
    <property type="match status" value="1"/>
</dbReference>
<dbReference type="Pfam" id="PF13672">
    <property type="entry name" value="PP2C_2"/>
    <property type="match status" value="1"/>
</dbReference>
<dbReference type="PROSITE" id="PS51746">
    <property type="entry name" value="PPM_2"/>
    <property type="match status" value="1"/>
</dbReference>
<dbReference type="EC" id="3.1.3.16" evidence="2"/>
<evidence type="ECO:0000313" key="2">
    <source>
        <dbReference type="EMBL" id="TWU57200.1"/>
    </source>
</evidence>
<comment type="caution">
    <text evidence="2">The sequence shown here is derived from an EMBL/GenBank/DDBJ whole genome shotgun (WGS) entry which is preliminary data.</text>
</comment>
<dbReference type="SUPFAM" id="SSF81606">
    <property type="entry name" value="PP2C-like"/>
    <property type="match status" value="1"/>
</dbReference>
<sequence>MIRGQQSIILIMPMADIYQAVRIANIQDACPTAWMGRESVGGKFILRAPNRRERSVLDNDFYRESDHSLAGDDVVNACGMTDQGRVRKTNQDQFLIAQLNKSMRVSATSMSFDQRLYGIAQGEVMLVADGMGGHAAGDQASRLAIEHLVQRLLSSIHWHFHGEEERESEFVTNLQELLKEAHAHILSESAQHVDQRGMGTTLTMAYLIWPRLYVVHAGDSRCYLIRDGQADVLTTDHTLAHQLVEAGGLKPEDEASSRWSNVLWNVLGGRSDGGLIAEVRRVDLEAGDKIVLCSDGLHRYVKPNQLANIVNESQDPSQACQSLIKLANDAGGEDNITVIVSAPAGENINESTWIEALTE</sequence>
<dbReference type="InterPro" id="IPR001932">
    <property type="entry name" value="PPM-type_phosphatase-like_dom"/>
</dbReference>
<evidence type="ECO:0000313" key="3">
    <source>
        <dbReference type="Proteomes" id="UP000317977"/>
    </source>
</evidence>
<dbReference type="SMART" id="SM00332">
    <property type="entry name" value="PP2Cc"/>
    <property type="match status" value="1"/>
</dbReference>
<dbReference type="InterPro" id="IPR036457">
    <property type="entry name" value="PPM-type-like_dom_sf"/>
</dbReference>
<feature type="domain" description="PPM-type phosphatase" evidence="1">
    <location>
        <begin position="76"/>
        <end position="343"/>
    </location>
</feature>
<dbReference type="CDD" id="cd00143">
    <property type="entry name" value="PP2Cc"/>
    <property type="match status" value="1"/>
</dbReference>
<organism evidence="2 3">
    <name type="scientific">Rubripirellula reticaptiva</name>
    <dbReference type="NCBI Taxonomy" id="2528013"/>
    <lineage>
        <taxon>Bacteria</taxon>
        <taxon>Pseudomonadati</taxon>
        <taxon>Planctomycetota</taxon>
        <taxon>Planctomycetia</taxon>
        <taxon>Pirellulales</taxon>
        <taxon>Pirellulaceae</taxon>
        <taxon>Rubripirellula</taxon>
    </lineage>
</organism>
<dbReference type="PANTHER" id="PTHR47992">
    <property type="entry name" value="PROTEIN PHOSPHATASE"/>
    <property type="match status" value="1"/>
</dbReference>
<keyword evidence="2" id="KW-0378">Hydrolase</keyword>
<dbReference type="InterPro" id="IPR015655">
    <property type="entry name" value="PP2C"/>
</dbReference>
<protein>
    <submittedName>
        <fullName evidence="2">Serine/threonine phosphatase stp</fullName>
        <ecNumber evidence="2">3.1.3.16</ecNumber>
    </submittedName>
</protein>
<dbReference type="AlphaFoldDB" id="A0A5C6F9H0"/>
<keyword evidence="3" id="KW-1185">Reference proteome</keyword>
<dbReference type="Proteomes" id="UP000317977">
    <property type="component" value="Unassembled WGS sequence"/>
</dbReference>
<gene>
    <name evidence="2" type="primary">stp_1</name>
    <name evidence="2" type="ORF">Poly59_01060</name>
</gene>
<reference evidence="2 3" key="1">
    <citation type="submission" date="2019-02" db="EMBL/GenBank/DDBJ databases">
        <title>Deep-cultivation of Planctomycetes and their phenomic and genomic characterization uncovers novel biology.</title>
        <authorList>
            <person name="Wiegand S."/>
            <person name="Jogler M."/>
            <person name="Boedeker C."/>
            <person name="Pinto D."/>
            <person name="Vollmers J."/>
            <person name="Rivas-Marin E."/>
            <person name="Kohn T."/>
            <person name="Peeters S.H."/>
            <person name="Heuer A."/>
            <person name="Rast P."/>
            <person name="Oberbeckmann S."/>
            <person name="Bunk B."/>
            <person name="Jeske O."/>
            <person name="Meyerdierks A."/>
            <person name="Storesund J.E."/>
            <person name="Kallscheuer N."/>
            <person name="Luecker S."/>
            <person name="Lage O.M."/>
            <person name="Pohl T."/>
            <person name="Merkel B.J."/>
            <person name="Hornburger P."/>
            <person name="Mueller R.-W."/>
            <person name="Bruemmer F."/>
            <person name="Labrenz M."/>
            <person name="Spormann A.M."/>
            <person name="Op Den Camp H."/>
            <person name="Overmann J."/>
            <person name="Amann R."/>
            <person name="Jetten M.S.M."/>
            <person name="Mascher T."/>
            <person name="Medema M.H."/>
            <person name="Devos D.P."/>
            <person name="Kaster A.-K."/>
            <person name="Ovreas L."/>
            <person name="Rohde M."/>
            <person name="Galperin M.Y."/>
            <person name="Jogler C."/>
        </authorList>
    </citation>
    <scope>NUCLEOTIDE SEQUENCE [LARGE SCALE GENOMIC DNA]</scope>
    <source>
        <strain evidence="2 3">Poly59</strain>
    </source>
</reference>
<dbReference type="GO" id="GO:0004722">
    <property type="term" value="F:protein serine/threonine phosphatase activity"/>
    <property type="evidence" value="ECO:0007669"/>
    <property type="project" value="UniProtKB-EC"/>
</dbReference>